<gene>
    <name evidence="10" type="ORF">OSB04_025085</name>
</gene>
<keyword evidence="4" id="KW-0732">Signal</keyword>
<dbReference type="Pfam" id="PF08263">
    <property type="entry name" value="LRRNT_2"/>
    <property type="match status" value="1"/>
</dbReference>
<dbReference type="SUPFAM" id="SSF52058">
    <property type="entry name" value="L domain-like"/>
    <property type="match status" value="1"/>
</dbReference>
<evidence type="ECO:0000313" key="11">
    <source>
        <dbReference type="Proteomes" id="UP001172457"/>
    </source>
</evidence>
<sequence length="216" mass="23543">MNSYSIIPTRIPLPMNISVNQNPNHMLKSCSINARKQTSSTVKPYLNCQMELKISSCFLLVSFSSFLFGLLHPIPVSGQCLNDQKSLLLALKNDLKFDPSLSTKIVGWNESLDCCHWGGVACDKAGQVTRLDISNESISGGIDGSSTLFGLSFLQSLNLADNSFNSAQLPSGFGKLTVLSYLNLSNSNFQGQVPGDFSLMKRLVTLDLSSSPYYTL</sequence>
<evidence type="ECO:0000256" key="3">
    <source>
        <dbReference type="ARBA" id="ARBA00022692"/>
    </source>
</evidence>
<feature type="domain" description="Leucine-rich repeat-containing N-terminal plant-type" evidence="9">
    <location>
        <begin position="81"/>
        <end position="123"/>
    </location>
</feature>
<evidence type="ECO:0000256" key="6">
    <source>
        <dbReference type="ARBA" id="ARBA00022989"/>
    </source>
</evidence>
<dbReference type="Proteomes" id="UP001172457">
    <property type="component" value="Chromosome 6"/>
</dbReference>
<protein>
    <recommendedName>
        <fullName evidence="9">Leucine-rich repeat-containing N-terminal plant-type domain-containing protein</fullName>
    </recommendedName>
</protein>
<keyword evidence="2" id="KW-0433">Leucine-rich repeat</keyword>
<organism evidence="10 11">
    <name type="scientific">Centaurea solstitialis</name>
    <name type="common">yellow star-thistle</name>
    <dbReference type="NCBI Taxonomy" id="347529"/>
    <lineage>
        <taxon>Eukaryota</taxon>
        <taxon>Viridiplantae</taxon>
        <taxon>Streptophyta</taxon>
        <taxon>Embryophyta</taxon>
        <taxon>Tracheophyta</taxon>
        <taxon>Spermatophyta</taxon>
        <taxon>Magnoliopsida</taxon>
        <taxon>eudicotyledons</taxon>
        <taxon>Gunneridae</taxon>
        <taxon>Pentapetalae</taxon>
        <taxon>asterids</taxon>
        <taxon>campanulids</taxon>
        <taxon>Asterales</taxon>
        <taxon>Asteraceae</taxon>
        <taxon>Carduoideae</taxon>
        <taxon>Cardueae</taxon>
        <taxon>Centaureinae</taxon>
        <taxon>Centaurea</taxon>
    </lineage>
</organism>
<dbReference type="Gene3D" id="3.80.10.10">
    <property type="entry name" value="Ribonuclease Inhibitor"/>
    <property type="match status" value="1"/>
</dbReference>
<comment type="caution">
    <text evidence="10">The sequence shown here is derived from an EMBL/GenBank/DDBJ whole genome shotgun (WGS) entry which is preliminary data.</text>
</comment>
<dbReference type="InterPro" id="IPR032675">
    <property type="entry name" value="LRR_dom_sf"/>
</dbReference>
<evidence type="ECO:0000256" key="2">
    <source>
        <dbReference type="ARBA" id="ARBA00022614"/>
    </source>
</evidence>
<evidence type="ECO:0000256" key="1">
    <source>
        <dbReference type="ARBA" id="ARBA00004479"/>
    </source>
</evidence>
<keyword evidence="7" id="KW-0472">Membrane</keyword>
<accession>A0AA38T6U2</accession>
<dbReference type="GO" id="GO:0016020">
    <property type="term" value="C:membrane"/>
    <property type="evidence" value="ECO:0007669"/>
    <property type="project" value="UniProtKB-SubCell"/>
</dbReference>
<dbReference type="EMBL" id="JARYMX010000006">
    <property type="protein sequence ID" value="KAJ9545378.1"/>
    <property type="molecule type" value="Genomic_DNA"/>
</dbReference>
<keyword evidence="5" id="KW-0677">Repeat</keyword>
<evidence type="ECO:0000256" key="4">
    <source>
        <dbReference type="ARBA" id="ARBA00022729"/>
    </source>
</evidence>
<evidence type="ECO:0000256" key="8">
    <source>
        <dbReference type="ARBA" id="ARBA00023180"/>
    </source>
</evidence>
<proteinExistence type="predicted"/>
<keyword evidence="6" id="KW-1133">Transmembrane helix</keyword>
<reference evidence="10" key="1">
    <citation type="submission" date="2023-03" db="EMBL/GenBank/DDBJ databases">
        <title>Chromosome-scale reference genome and RAD-based genetic map of yellow starthistle (Centaurea solstitialis) reveal putative structural variation and QTLs associated with invader traits.</title>
        <authorList>
            <person name="Reatini B."/>
            <person name="Cang F.A."/>
            <person name="Jiang Q."/>
            <person name="Mckibben M.T.W."/>
            <person name="Barker M.S."/>
            <person name="Rieseberg L.H."/>
            <person name="Dlugosch K.M."/>
        </authorList>
    </citation>
    <scope>NUCLEOTIDE SEQUENCE</scope>
    <source>
        <strain evidence="10">CAN-66</strain>
        <tissue evidence="10">Leaf</tissue>
    </source>
</reference>
<evidence type="ECO:0000256" key="5">
    <source>
        <dbReference type="ARBA" id="ARBA00022737"/>
    </source>
</evidence>
<keyword evidence="8" id="KW-0325">Glycoprotein</keyword>
<dbReference type="PANTHER" id="PTHR48061">
    <property type="entry name" value="LEUCINE-RICH REPEAT RECEPTOR PROTEIN KINASE EMS1-LIKE-RELATED"/>
    <property type="match status" value="1"/>
</dbReference>
<dbReference type="PANTHER" id="PTHR48061:SF2">
    <property type="entry name" value="RECEPTOR LIKE PROTEIN 30-LIKE"/>
    <property type="match status" value="1"/>
</dbReference>
<dbReference type="InterPro" id="IPR046956">
    <property type="entry name" value="RLP23-like"/>
</dbReference>
<keyword evidence="11" id="KW-1185">Reference proteome</keyword>
<dbReference type="InterPro" id="IPR001611">
    <property type="entry name" value="Leu-rich_rpt"/>
</dbReference>
<evidence type="ECO:0000313" key="10">
    <source>
        <dbReference type="EMBL" id="KAJ9545378.1"/>
    </source>
</evidence>
<evidence type="ECO:0000256" key="7">
    <source>
        <dbReference type="ARBA" id="ARBA00023136"/>
    </source>
</evidence>
<dbReference type="AlphaFoldDB" id="A0AA38T6U2"/>
<keyword evidence="3" id="KW-0812">Transmembrane</keyword>
<dbReference type="InterPro" id="IPR013210">
    <property type="entry name" value="LRR_N_plant-typ"/>
</dbReference>
<dbReference type="Pfam" id="PF00560">
    <property type="entry name" value="LRR_1"/>
    <property type="match status" value="2"/>
</dbReference>
<name>A0AA38T6U2_9ASTR</name>
<comment type="subcellular location">
    <subcellularLocation>
        <location evidence="1">Membrane</location>
        <topology evidence="1">Single-pass type I membrane protein</topology>
    </subcellularLocation>
</comment>
<evidence type="ECO:0000259" key="9">
    <source>
        <dbReference type="Pfam" id="PF08263"/>
    </source>
</evidence>